<dbReference type="RefSeq" id="WP_009942150.1">
    <property type="nucleotide sequence ID" value="NZ_BAAAGS010000007.1"/>
</dbReference>
<name>A0ABP3MB04_SACER</name>
<evidence type="ECO:0000256" key="1">
    <source>
        <dbReference type="ARBA" id="ARBA00023125"/>
    </source>
</evidence>
<keyword evidence="1 3" id="KW-0238">DNA-binding</keyword>
<comment type="function">
    <text evidence="3">With LigD forms a non-homologous end joining (NHEJ) DNA repair enzyme, which repairs dsDNA breaks with reduced fidelity. Binds linear dsDNA with 5'- and 3'- overhangs but not closed circular dsDNA nor ssDNA. Recruits and stimulates the ligase activity of LigD.</text>
</comment>
<feature type="compositionally biased region" description="Basic and acidic residues" evidence="4">
    <location>
        <begin position="281"/>
        <end position="292"/>
    </location>
</feature>
<dbReference type="InterPro" id="IPR016194">
    <property type="entry name" value="SPOC-like_C_dom_sf"/>
</dbReference>
<dbReference type="Proteomes" id="UP001500729">
    <property type="component" value="Unassembled WGS sequence"/>
</dbReference>
<sequence>MPRKIWTGSINFGLVTIPVGLYAATEDHSIQFHQYERGTTDRVRMKRVNERTGDEVGYNDIVKGREVGGVLVAVEPSELDEIAPKLSRTIDINTFVDLNAIDPVYFQKTYWLAPGSKEHFRPYNLLRRAMDETNQVGIATFVMRGREYLTAVRAEDSVLALNTMFFADEIRDPGELVGDASSVAKPSDKEIQMATMIIESMSGDWEPEQYEDTYTARVEKLLEDKAEGRAPEVEEAPAEPSDVIDLTEALRRSVDQARRGRGGQVPRQRDEEQDVSALSKAELDKKAKELGIKGRSKMKRADLEAAVAESQGSASGGRRRRRAS</sequence>
<keyword evidence="2 3" id="KW-0233">DNA recombination</keyword>
<protein>
    <recommendedName>
        <fullName evidence="3">Non-homologous end joining protein Ku</fullName>
    </recommendedName>
</protein>
<gene>
    <name evidence="3" type="primary">ku</name>
    <name evidence="7" type="ORF">GCM10009533_15010</name>
</gene>
<comment type="similarity">
    <text evidence="3">Belongs to the prokaryotic Ku family.</text>
</comment>
<organism evidence="7 8">
    <name type="scientific">Saccharopolyspora erythraea</name>
    <name type="common">Streptomyces erythraeus</name>
    <dbReference type="NCBI Taxonomy" id="1836"/>
    <lineage>
        <taxon>Bacteria</taxon>
        <taxon>Bacillati</taxon>
        <taxon>Actinomycetota</taxon>
        <taxon>Actinomycetes</taxon>
        <taxon>Pseudonocardiales</taxon>
        <taxon>Pseudonocardiaceae</taxon>
        <taxon>Saccharopolyspora</taxon>
    </lineage>
</organism>
<keyword evidence="3" id="KW-0234">DNA repair</keyword>
<evidence type="ECO:0000313" key="8">
    <source>
        <dbReference type="Proteomes" id="UP001500729"/>
    </source>
</evidence>
<evidence type="ECO:0000259" key="6">
    <source>
        <dbReference type="SMART" id="SM00959"/>
    </source>
</evidence>
<dbReference type="InterPro" id="IPR009187">
    <property type="entry name" value="Prok_Ku"/>
</dbReference>
<evidence type="ECO:0000313" key="7">
    <source>
        <dbReference type="EMBL" id="GAA0516895.1"/>
    </source>
</evidence>
<proteinExistence type="inferred from homology"/>
<dbReference type="EMBL" id="BAAAGS010000007">
    <property type="protein sequence ID" value="GAA0516895.1"/>
    <property type="molecule type" value="Genomic_DNA"/>
</dbReference>
<dbReference type="InterPro" id="IPR006164">
    <property type="entry name" value="DNA_bd_Ku70/Ku80"/>
</dbReference>
<dbReference type="PIRSF" id="PIRSF006493">
    <property type="entry name" value="Prok_Ku"/>
    <property type="match status" value="1"/>
</dbReference>
<reference evidence="8" key="1">
    <citation type="journal article" date="2019" name="Int. J. Syst. Evol. Microbiol.">
        <title>The Global Catalogue of Microorganisms (GCM) 10K type strain sequencing project: providing services to taxonomists for standard genome sequencing and annotation.</title>
        <authorList>
            <consortium name="The Broad Institute Genomics Platform"/>
            <consortium name="The Broad Institute Genome Sequencing Center for Infectious Disease"/>
            <person name="Wu L."/>
            <person name="Ma J."/>
        </authorList>
    </citation>
    <scope>NUCLEOTIDE SEQUENCE [LARGE SCALE GENOMIC DNA]</scope>
    <source>
        <strain evidence="8">JCM 10303</strain>
    </source>
</reference>
<dbReference type="Gene3D" id="2.40.290.10">
    <property type="match status" value="1"/>
</dbReference>
<dbReference type="PANTHER" id="PTHR41251:SF1">
    <property type="entry name" value="NON-HOMOLOGOUS END JOINING PROTEIN KU"/>
    <property type="match status" value="1"/>
</dbReference>
<keyword evidence="8" id="KW-1185">Reference proteome</keyword>
<feature type="region of interest" description="Disordered" evidence="4">
    <location>
        <begin position="256"/>
        <end position="324"/>
    </location>
</feature>
<comment type="subunit">
    <text evidence="3">Homodimer. Interacts with LigD.</text>
</comment>
<evidence type="ECO:0000256" key="2">
    <source>
        <dbReference type="ARBA" id="ARBA00023172"/>
    </source>
</evidence>
<dbReference type="SUPFAM" id="SSF100939">
    <property type="entry name" value="SPOC domain-like"/>
    <property type="match status" value="1"/>
</dbReference>
<dbReference type="CDD" id="cd00789">
    <property type="entry name" value="KU_like"/>
    <property type="match status" value="1"/>
</dbReference>
<dbReference type="PANTHER" id="PTHR41251">
    <property type="entry name" value="NON-HOMOLOGOUS END JOINING PROTEIN KU"/>
    <property type="match status" value="1"/>
</dbReference>
<evidence type="ECO:0000256" key="3">
    <source>
        <dbReference type="HAMAP-Rule" id="MF_01875"/>
    </source>
</evidence>
<keyword evidence="3" id="KW-0227">DNA damage</keyword>
<feature type="domain" description="Ku" evidence="5">
    <location>
        <begin position="53"/>
        <end position="181"/>
    </location>
</feature>
<evidence type="ECO:0000259" key="5">
    <source>
        <dbReference type="SMART" id="SM00559"/>
    </source>
</evidence>
<dbReference type="Pfam" id="PF02735">
    <property type="entry name" value="Ku"/>
    <property type="match status" value="1"/>
</dbReference>
<dbReference type="SMART" id="SM00959">
    <property type="entry name" value="Rho_N"/>
    <property type="match status" value="1"/>
</dbReference>
<feature type="domain" description="Rho termination factor-like N-terminal" evidence="6">
    <location>
        <begin position="274"/>
        <end position="316"/>
    </location>
</feature>
<comment type="caution">
    <text evidence="7">The sequence shown here is derived from an EMBL/GenBank/DDBJ whole genome shotgun (WGS) entry which is preliminary data.</text>
</comment>
<dbReference type="SMART" id="SM00559">
    <property type="entry name" value="Ku78"/>
    <property type="match status" value="1"/>
</dbReference>
<dbReference type="NCBIfam" id="TIGR02772">
    <property type="entry name" value="Ku_bact"/>
    <property type="match status" value="1"/>
</dbReference>
<evidence type="ECO:0000256" key="4">
    <source>
        <dbReference type="SAM" id="MobiDB-lite"/>
    </source>
</evidence>
<accession>A0ABP3MB04</accession>
<dbReference type="InterPro" id="IPR011112">
    <property type="entry name" value="Rho-like_N"/>
</dbReference>
<dbReference type="HAMAP" id="MF_01875">
    <property type="entry name" value="Prokaryotic_Ku"/>
    <property type="match status" value="1"/>
</dbReference>